<dbReference type="RefSeq" id="WP_012859554.1">
    <property type="nucleotide sequence ID" value="NC_013517.1"/>
</dbReference>
<dbReference type="KEGG" id="str:Sterm_0066"/>
<dbReference type="HOGENOM" id="CLU_1304167_0_0_0"/>
<accession>D1AJP7</accession>
<keyword evidence="2" id="KW-1185">Reference proteome</keyword>
<dbReference type="AlphaFoldDB" id="D1AJP7"/>
<dbReference type="STRING" id="526218.Sterm_0066"/>
<proteinExistence type="predicted"/>
<name>D1AJP7_SEBTE</name>
<dbReference type="Proteomes" id="UP000000845">
    <property type="component" value="Chromosome"/>
</dbReference>
<protein>
    <submittedName>
        <fullName evidence="1">Uncharacterized protein</fullName>
    </submittedName>
</protein>
<dbReference type="EMBL" id="CP001739">
    <property type="protein sequence ID" value="ACZ06954.1"/>
    <property type="molecule type" value="Genomic_DNA"/>
</dbReference>
<sequence>MSWRKVNVLKKAKVFEVKTDTPFNLANYTGGCFWGETVIDLGISSVEMGFNTIGLKTELIPLGGNWYKGEIYRVPLIIGNNYNEYTYSTANENGKGERIVGDTRNFGPNFGGVRYVVKTEGCNPETQIILRFRISTHRNNIVNYTGAFTGNVTTTPIEYKTPPTLIADTFTCASFEVKNSYQGYVSFFIQNFVADSVQKVDGTLNVLALEV</sequence>
<gene>
    <name evidence="1" type="ordered locus">Sterm_0066</name>
</gene>
<evidence type="ECO:0000313" key="1">
    <source>
        <dbReference type="EMBL" id="ACZ06954.1"/>
    </source>
</evidence>
<reference evidence="1 2" key="2">
    <citation type="journal article" date="2010" name="Stand. Genomic Sci.">
        <title>Complete genome sequence of Sebaldella termitidis type strain (NCTC 11300).</title>
        <authorList>
            <person name="Harmon-Smith M."/>
            <person name="Celia L."/>
            <person name="Chertkov O."/>
            <person name="Lapidus A."/>
            <person name="Copeland A."/>
            <person name="Glavina Del Rio T."/>
            <person name="Nolan M."/>
            <person name="Lucas S."/>
            <person name="Tice H."/>
            <person name="Cheng J.F."/>
            <person name="Han C."/>
            <person name="Detter J.C."/>
            <person name="Bruce D."/>
            <person name="Goodwin L."/>
            <person name="Pitluck S."/>
            <person name="Pati A."/>
            <person name="Liolios K."/>
            <person name="Ivanova N."/>
            <person name="Mavromatis K."/>
            <person name="Mikhailova N."/>
            <person name="Chen A."/>
            <person name="Palaniappan K."/>
            <person name="Land M."/>
            <person name="Hauser L."/>
            <person name="Chang Y.J."/>
            <person name="Jeffries C.D."/>
            <person name="Brettin T."/>
            <person name="Goker M."/>
            <person name="Beck B."/>
            <person name="Bristow J."/>
            <person name="Eisen J.A."/>
            <person name="Markowitz V."/>
            <person name="Hugenholtz P."/>
            <person name="Kyrpides N.C."/>
            <person name="Klenk H.P."/>
            <person name="Chen F."/>
        </authorList>
    </citation>
    <scope>NUCLEOTIDE SEQUENCE [LARGE SCALE GENOMIC DNA]</scope>
    <source>
        <strain evidence="2">ATCC 33386 / NCTC 11300</strain>
    </source>
</reference>
<reference evidence="2" key="1">
    <citation type="submission" date="2009-09" db="EMBL/GenBank/DDBJ databases">
        <title>The complete chromosome of Sebaldella termitidis ATCC 33386.</title>
        <authorList>
            <consortium name="US DOE Joint Genome Institute (JGI-PGF)"/>
            <person name="Lucas S."/>
            <person name="Copeland A."/>
            <person name="Lapidus A."/>
            <person name="Glavina del Rio T."/>
            <person name="Dalin E."/>
            <person name="Tice H."/>
            <person name="Bruce D."/>
            <person name="Goodwin L."/>
            <person name="Pitluck S."/>
            <person name="Kyrpides N."/>
            <person name="Mavromatis K."/>
            <person name="Ivanova N."/>
            <person name="Mikhailova N."/>
            <person name="Sims D."/>
            <person name="Meincke L."/>
            <person name="Brettin T."/>
            <person name="Detter J.C."/>
            <person name="Han C."/>
            <person name="Larimer F."/>
            <person name="Land M."/>
            <person name="Hauser L."/>
            <person name="Markowitz V."/>
            <person name="Cheng J.F."/>
            <person name="Hugenholtz P."/>
            <person name="Woyke T."/>
            <person name="Wu D."/>
            <person name="Eisen J.A."/>
        </authorList>
    </citation>
    <scope>NUCLEOTIDE SEQUENCE [LARGE SCALE GENOMIC DNA]</scope>
    <source>
        <strain evidence="2">ATCC 33386 / NCTC 11300</strain>
    </source>
</reference>
<evidence type="ECO:0000313" key="2">
    <source>
        <dbReference type="Proteomes" id="UP000000845"/>
    </source>
</evidence>
<organism evidence="1 2">
    <name type="scientific">Sebaldella termitidis (strain ATCC 33386 / NCTC 11300)</name>
    <dbReference type="NCBI Taxonomy" id="526218"/>
    <lineage>
        <taxon>Bacteria</taxon>
        <taxon>Fusobacteriati</taxon>
        <taxon>Fusobacteriota</taxon>
        <taxon>Fusobacteriia</taxon>
        <taxon>Fusobacteriales</taxon>
        <taxon>Leptotrichiaceae</taxon>
        <taxon>Sebaldella</taxon>
    </lineage>
</organism>